<dbReference type="EMBL" id="CP053085">
    <property type="protein sequence ID" value="QJR36578.1"/>
    <property type="molecule type" value="Genomic_DNA"/>
</dbReference>
<keyword evidence="10" id="KW-1185">Reference proteome</keyword>
<evidence type="ECO:0000256" key="5">
    <source>
        <dbReference type="ARBA" id="ARBA00022989"/>
    </source>
</evidence>
<feature type="transmembrane region" description="Helical" evidence="7">
    <location>
        <begin position="240"/>
        <end position="262"/>
    </location>
</feature>
<keyword evidence="3" id="KW-1003">Cell membrane</keyword>
<dbReference type="Proteomes" id="UP000500938">
    <property type="component" value="Chromosome"/>
</dbReference>
<evidence type="ECO:0000313" key="9">
    <source>
        <dbReference type="EMBL" id="QJR36578.1"/>
    </source>
</evidence>
<dbReference type="PANTHER" id="PTHR43163:SF6">
    <property type="entry name" value="DIPEPTIDE TRANSPORT SYSTEM PERMEASE PROTEIN DPPB-RELATED"/>
    <property type="match status" value="1"/>
</dbReference>
<feature type="transmembrane region" description="Helical" evidence="7">
    <location>
        <begin position="103"/>
        <end position="124"/>
    </location>
</feature>
<feature type="transmembrane region" description="Helical" evidence="7">
    <location>
        <begin position="182"/>
        <end position="201"/>
    </location>
</feature>
<dbReference type="AlphaFoldDB" id="A0A6M4IRE6"/>
<feature type="transmembrane region" description="Helical" evidence="7">
    <location>
        <begin position="282"/>
        <end position="301"/>
    </location>
</feature>
<sequence length="316" mass="34075">MMRGMIVRRVLQSVPLLVLISVLVFALLQAVPGGPLAAYLENPNVRPQDIERLRVAMGLDRPLAAQYVSWLSAFVRGDWGYSFADGRPVLVRVFERVPATLELVGASTLLALCLALPVGVLASVHRLFDRITSFGAVAGISLPVFWFGLLLQLVFAITLGWLPSSGRASFGASSFADRLAHLVLPVVVLAAVQAAAWSRYLRRAMRETIGRPFMNAARVRGVSERGVLLRHALPNALGPFITVVLLDAAMMASGAVVTESVFAWPGVGSLFTESLVKRDYPVLMAFLMCGAIAVMVLNLLADIAVRSIDPRTRGTA</sequence>
<accession>A0A6M4IRE6</accession>
<dbReference type="KEGG" id="ggr:HKW67_14205"/>
<evidence type="ECO:0000256" key="4">
    <source>
        <dbReference type="ARBA" id="ARBA00022692"/>
    </source>
</evidence>
<evidence type="ECO:0000313" key="10">
    <source>
        <dbReference type="Proteomes" id="UP000500938"/>
    </source>
</evidence>
<dbReference type="PROSITE" id="PS50928">
    <property type="entry name" value="ABC_TM1"/>
    <property type="match status" value="1"/>
</dbReference>
<reference evidence="9 10" key="1">
    <citation type="submission" date="2020-05" db="EMBL/GenBank/DDBJ databases">
        <title>Complete genome sequence of Gemmatimonas greenlandica TET16.</title>
        <authorList>
            <person name="Zeng Y."/>
        </authorList>
    </citation>
    <scope>NUCLEOTIDE SEQUENCE [LARGE SCALE GENOMIC DNA]</scope>
    <source>
        <strain evidence="9 10">TET16</strain>
    </source>
</reference>
<name>A0A6M4IRE6_9BACT</name>
<dbReference type="Gene3D" id="1.10.3720.10">
    <property type="entry name" value="MetI-like"/>
    <property type="match status" value="1"/>
</dbReference>
<evidence type="ECO:0000256" key="2">
    <source>
        <dbReference type="ARBA" id="ARBA00022448"/>
    </source>
</evidence>
<organism evidence="9 10">
    <name type="scientific">Gemmatimonas groenlandica</name>
    <dbReference type="NCBI Taxonomy" id="2732249"/>
    <lineage>
        <taxon>Bacteria</taxon>
        <taxon>Pseudomonadati</taxon>
        <taxon>Gemmatimonadota</taxon>
        <taxon>Gemmatimonadia</taxon>
        <taxon>Gemmatimonadales</taxon>
        <taxon>Gemmatimonadaceae</taxon>
        <taxon>Gemmatimonas</taxon>
    </lineage>
</organism>
<dbReference type="Pfam" id="PF19300">
    <property type="entry name" value="BPD_transp_1_N"/>
    <property type="match status" value="1"/>
</dbReference>
<evidence type="ECO:0000256" key="7">
    <source>
        <dbReference type="RuleBase" id="RU363032"/>
    </source>
</evidence>
<dbReference type="Pfam" id="PF00528">
    <property type="entry name" value="BPD_transp_1"/>
    <property type="match status" value="1"/>
</dbReference>
<feature type="domain" description="ABC transmembrane type-1" evidence="8">
    <location>
        <begin position="97"/>
        <end position="301"/>
    </location>
</feature>
<gene>
    <name evidence="9" type="ORF">HKW67_14205</name>
</gene>
<dbReference type="InterPro" id="IPR000515">
    <property type="entry name" value="MetI-like"/>
</dbReference>
<keyword evidence="6 7" id="KW-0472">Membrane</keyword>
<evidence type="ECO:0000259" key="8">
    <source>
        <dbReference type="PROSITE" id="PS50928"/>
    </source>
</evidence>
<keyword evidence="4 7" id="KW-0812">Transmembrane</keyword>
<dbReference type="GO" id="GO:0005886">
    <property type="term" value="C:plasma membrane"/>
    <property type="evidence" value="ECO:0007669"/>
    <property type="project" value="UniProtKB-SubCell"/>
</dbReference>
<comment type="subcellular location">
    <subcellularLocation>
        <location evidence="1 7">Cell membrane</location>
        <topology evidence="1 7">Multi-pass membrane protein</topology>
    </subcellularLocation>
</comment>
<dbReference type="SUPFAM" id="SSF161098">
    <property type="entry name" value="MetI-like"/>
    <property type="match status" value="1"/>
</dbReference>
<evidence type="ECO:0000256" key="6">
    <source>
        <dbReference type="ARBA" id="ARBA00023136"/>
    </source>
</evidence>
<dbReference type="PANTHER" id="PTHR43163">
    <property type="entry name" value="DIPEPTIDE TRANSPORT SYSTEM PERMEASE PROTEIN DPPB-RELATED"/>
    <property type="match status" value="1"/>
</dbReference>
<keyword evidence="5 7" id="KW-1133">Transmembrane helix</keyword>
<dbReference type="GO" id="GO:0055085">
    <property type="term" value="P:transmembrane transport"/>
    <property type="evidence" value="ECO:0007669"/>
    <property type="project" value="InterPro"/>
</dbReference>
<dbReference type="InterPro" id="IPR045621">
    <property type="entry name" value="BPD_transp_1_N"/>
</dbReference>
<evidence type="ECO:0000256" key="1">
    <source>
        <dbReference type="ARBA" id="ARBA00004651"/>
    </source>
</evidence>
<dbReference type="CDD" id="cd06261">
    <property type="entry name" value="TM_PBP2"/>
    <property type="match status" value="1"/>
</dbReference>
<protein>
    <submittedName>
        <fullName evidence="9">ABC transporter permease</fullName>
    </submittedName>
</protein>
<evidence type="ECO:0000256" key="3">
    <source>
        <dbReference type="ARBA" id="ARBA00022475"/>
    </source>
</evidence>
<proteinExistence type="inferred from homology"/>
<dbReference type="InterPro" id="IPR035906">
    <property type="entry name" value="MetI-like_sf"/>
</dbReference>
<keyword evidence="2 7" id="KW-0813">Transport</keyword>
<comment type="similarity">
    <text evidence="7">Belongs to the binding-protein-dependent transport system permease family.</text>
</comment>
<feature type="transmembrane region" description="Helical" evidence="7">
    <location>
        <begin position="136"/>
        <end position="162"/>
    </location>
</feature>